<sequence>MKFSFINPSSNEELRGRIGGEASWPPLGLLYMATILREKGLEVSVLDQPAKGFSIEDTVRWVERESPDILGFSGNSMSGRTAALTSIEVRKSIPDLPMVFGSLYATFNAERVL</sequence>
<dbReference type="PANTHER" id="PTHR43409:SF4">
    <property type="entry name" value="RADICAL SAM SUPERFAMILY PROTEIN"/>
    <property type="match status" value="1"/>
</dbReference>
<comment type="cofactor">
    <cofactor evidence="1">
        <name>[4Fe-4S] cluster</name>
        <dbReference type="ChEBI" id="CHEBI:49883"/>
    </cofactor>
</comment>
<evidence type="ECO:0000259" key="6">
    <source>
        <dbReference type="PROSITE" id="PS51332"/>
    </source>
</evidence>
<protein>
    <recommendedName>
        <fullName evidence="6">B12-binding domain-containing protein</fullName>
    </recommendedName>
</protein>
<keyword evidence="4" id="KW-0408">Iron</keyword>
<dbReference type="SUPFAM" id="SSF52242">
    <property type="entry name" value="Cobalamin (vitamin B12)-binding domain"/>
    <property type="match status" value="1"/>
</dbReference>
<evidence type="ECO:0000256" key="5">
    <source>
        <dbReference type="ARBA" id="ARBA00023014"/>
    </source>
</evidence>
<feature type="domain" description="B12-binding" evidence="6">
    <location>
        <begin position="10"/>
        <end position="113"/>
    </location>
</feature>
<keyword evidence="2" id="KW-0949">S-adenosyl-L-methionine</keyword>
<reference evidence="7" key="1">
    <citation type="journal article" date="2014" name="Front. Microbiol.">
        <title>High frequency of phylogenetically diverse reductive dehalogenase-homologous genes in deep subseafloor sedimentary metagenomes.</title>
        <authorList>
            <person name="Kawai M."/>
            <person name="Futagami T."/>
            <person name="Toyoda A."/>
            <person name="Takaki Y."/>
            <person name="Nishi S."/>
            <person name="Hori S."/>
            <person name="Arai W."/>
            <person name="Tsubouchi T."/>
            <person name="Morono Y."/>
            <person name="Uchiyama I."/>
            <person name="Ito T."/>
            <person name="Fujiyama A."/>
            <person name="Inagaki F."/>
            <person name="Takami H."/>
        </authorList>
    </citation>
    <scope>NUCLEOTIDE SEQUENCE</scope>
    <source>
        <strain evidence="7">Expedition CK06-06</strain>
    </source>
</reference>
<feature type="non-terminal residue" evidence="7">
    <location>
        <position position="113"/>
    </location>
</feature>
<evidence type="ECO:0000313" key="7">
    <source>
        <dbReference type="EMBL" id="GAG24908.1"/>
    </source>
</evidence>
<evidence type="ECO:0000256" key="3">
    <source>
        <dbReference type="ARBA" id="ARBA00022723"/>
    </source>
</evidence>
<dbReference type="AlphaFoldDB" id="X0WK80"/>
<dbReference type="PROSITE" id="PS51332">
    <property type="entry name" value="B12_BINDING"/>
    <property type="match status" value="1"/>
</dbReference>
<organism evidence="7">
    <name type="scientific">marine sediment metagenome</name>
    <dbReference type="NCBI Taxonomy" id="412755"/>
    <lineage>
        <taxon>unclassified sequences</taxon>
        <taxon>metagenomes</taxon>
        <taxon>ecological metagenomes</taxon>
    </lineage>
</organism>
<evidence type="ECO:0000256" key="1">
    <source>
        <dbReference type="ARBA" id="ARBA00001966"/>
    </source>
</evidence>
<dbReference type="InterPro" id="IPR051198">
    <property type="entry name" value="BchE-like"/>
</dbReference>
<evidence type="ECO:0000256" key="2">
    <source>
        <dbReference type="ARBA" id="ARBA00022691"/>
    </source>
</evidence>
<evidence type="ECO:0000256" key="4">
    <source>
        <dbReference type="ARBA" id="ARBA00023004"/>
    </source>
</evidence>
<keyword evidence="5" id="KW-0411">Iron-sulfur</keyword>
<dbReference type="Gene3D" id="3.40.50.280">
    <property type="entry name" value="Cobalamin-binding domain"/>
    <property type="match status" value="1"/>
</dbReference>
<accession>X0WK80</accession>
<dbReference type="GO" id="GO:0051536">
    <property type="term" value="F:iron-sulfur cluster binding"/>
    <property type="evidence" value="ECO:0007669"/>
    <property type="project" value="UniProtKB-KW"/>
</dbReference>
<dbReference type="PANTHER" id="PTHR43409">
    <property type="entry name" value="ANAEROBIC MAGNESIUM-PROTOPORPHYRIN IX MONOMETHYL ESTER CYCLASE-RELATED"/>
    <property type="match status" value="1"/>
</dbReference>
<name>X0WK80_9ZZZZ</name>
<dbReference type="GO" id="GO:0046872">
    <property type="term" value="F:metal ion binding"/>
    <property type="evidence" value="ECO:0007669"/>
    <property type="project" value="UniProtKB-KW"/>
</dbReference>
<dbReference type="InterPro" id="IPR006158">
    <property type="entry name" value="Cobalamin-bd"/>
</dbReference>
<comment type="caution">
    <text evidence="7">The sequence shown here is derived from an EMBL/GenBank/DDBJ whole genome shotgun (WGS) entry which is preliminary data.</text>
</comment>
<dbReference type="GO" id="GO:0031419">
    <property type="term" value="F:cobalamin binding"/>
    <property type="evidence" value="ECO:0007669"/>
    <property type="project" value="InterPro"/>
</dbReference>
<gene>
    <name evidence="7" type="ORF">S01H1_55390</name>
</gene>
<keyword evidence="3" id="KW-0479">Metal-binding</keyword>
<dbReference type="InterPro" id="IPR036724">
    <property type="entry name" value="Cobalamin-bd_sf"/>
</dbReference>
<proteinExistence type="predicted"/>
<dbReference type="EMBL" id="BARS01036001">
    <property type="protein sequence ID" value="GAG24908.1"/>
    <property type="molecule type" value="Genomic_DNA"/>
</dbReference>
<dbReference type="Pfam" id="PF02310">
    <property type="entry name" value="B12-binding"/>
    <property type="match status" value="1"/>
</dbReference>